<feature type="transmembrane region" description="Helical" evidence="5">
    <location>
        <begin position="247"/>
        <end position="265"/>
    </location>
</feature>
<keyword evidence="4 5" id="KW-0472">Membrane</keyword>
<reference evidence="6" key="1">
    <citation type="journal article" date="2021" name="PeerJ">
        <title>Extensive microbial diversity within the chicken gut microbiome revealed by metagenomics and culture.</title>
        <authorList>
            <person name="Gilroy R."/>
            <person name="Ravi A."/>
            <person name="Getino M."/>
            <person name="Pursley I."/>
            <person name="Horton D.L."/>
            <person name="Alikhan N.F."/>
            <person name="Baker D."/>
            <person name="Gharbi K."/>
            <person name="Hall N."/>
            <person name="Watson M."/>
            <person name="Adriaenssens E.M."/>
            <person name="Foster-Nyarko E."/>
            <person name="Jarju S."/>
            <person name="Secka A."/>
            <person name="Antonio M."/>
            <person name="Oren A."/>
            <person name="Chaudhuri R.R."/>
            <person name="La Ragione R."/>
            <person name="Hildebrand F."/>
            <person name="Pallen M.J."/>
        </authorList>
    </citation>
    <scope>NUCLEOTIDE SEQUENCE</scope>
    <source>
        <strain evidence="6">ChiSjej5B23-16112</strain>
    </source>
</reference>
<accession>A0A921I115</accession>
<comment type="subcellular location">
    <subcellularLocation>
        <location evidence="1">Membrane</location>
        <topology evidence="1">Multi-pass membrane protein</topology>
    </subcellularLocation>
</comment>
<keyword evidence="2 5" id="KW-0812">Transmembrane</keyword>
<reference evidence="6" key="2">
    <citation type="submission" date="2021-09" db="EMBL/GenBank/DDBJ databases">
        <authorList>
            <person name="Gilroy R."/>
        </authorList>
    </citation>
    <scope>NUCLEOTIDE SEQUENCE</scope>
    <source>
        <strain evidence="6">ChiSjej5B23-16112</strain>
    </source>
</reference>
<dbReference type="AlphaFoldDB" id="A0A921I115"/>
<dbReference type="CDD" id="cd16914">
    <property type="entry name" value="EcfT"/>
    <property type="match status" value="1"/>
</dbReference>
<dbReference type="InterPro" id="IPR003339">
    <property type="entry name" value="ABC/ECF_trnsptr_transmembrane"/>
</dbReference>
<feature type="transmembrane region" description="Helical" evidence="5">
    <location>
        <begin position="112"/>
        <end position="131"/>
    </location>
</feature>
<proteinExistence type="predicted"/>
<dbReference type="PANTHER" id="PTHR33514">
    <property type="entry name" value="PROTEIN ABCI12, CHLOROPLASTIC"/>
    <property type="match status" value="1"/>
</dbReference>
<evidence type="ECO:0000256" key="3">
    <source>
        <dbReference type="ARBA" id="ARBA00022989"/>
    </source>
</evidence>
<keyword evidence="3 5" id="KW-1133">Transmembrane helix</keyword>
<dbReference type="Pfam" id="PF02361">
    <property type="entry name" value="CbiQ"/>
    <property type="match status" value="1"/>
</dbReference>
<sequence>MLRDITIGKYYNKASVIHQMDCRTKLAGTLLYIIALFFVENPIVYIPCLVYLLILYRLAAIPWSYILKGLRGFALLLLFTFVFQSLITDGRSLFSIGIFTVSQEGLLKAVRLVSRIVLMVLMASLLAYTTTPTQMAAGLEKSLGFLEKIKIPVHEMAMMVSIAFRFIPVFIEEVNIIMDAQASRGVDFHSGNVVKRMGKVMPLVVPLFVSAIRRSADLAMAMEARGYTDAGSRTRYRELVYTSKDRTAYLVILVMTSAVIVAGLLV</sequence>
<evidence type="ECO:0000313" key="7">
    <source>
        <dbReference type="Proteomes" id="UP000769156"/>
    </source>
</evidence>
<dbReference type="GO" id="GO:0005886">
    <property type="term" value="C:plasma membrane"/>
    <property type="evidence" value="ECO:0007669"/>
    <property type="project" value="TreeGrafter"/>
</dbReference>
<name>A0A921I115_9FIRM</name>
<feature type="transmembrane region" description="Helical" evidence="5">
    <location>
        <begin position="74"/>
        <end position="100"/>
    </location>
</feature>
<protein>
    <submittedName>
        <fullName evidence="6">Energy-coupling factor transporter transmembrane protein EcfT</fullName>
    </submittedName>
</protein>
<evidence type="ECO:0000313" key="6">
    <source>
        <dbReference type="EMBL" id="HJF93959.1"/>
    </source>
</evidence>
<comment type="caution">
    <text evidence="6">The sequence shown here is derived from an EMBL/GenBank/DDBJ whole genome shotgun (WGS) entry which is preliminary data.</text>
</comment>
<dbReference type="PANTHER" id="PTHR33514:SF13">
    <property type="entry name" value="PROTEIN ABCI12, CHLOROPLASTIC"/>
    <property type="match status" value="1"/>
</dbReference>
<dbReference type="EMBL" id="DYVY01000064">
    <property type="protein sequence ID" value="HJF93959.1"/>
    <property type="molecule type" value="Genomic_DNA"/>
</dbReference>
<evidence type="ECO:0000256" key="1">
    <source>
        <dbReference type="ARBA" id="ARBA00004141"/>
    </source>
</evidence>
<gene>
    <name evidence="6" type="ORF">K8V82_04115</name>
</gene>
<evidence type="ECO:0000256" key="2">
    <source>
        <dbReference type="ARBA" id="ARBA00022692"/>
    </source>
</evidence>
<evidence type="ECO:0000256" key="4">
    <source>
        <dbReference type="ARBA" id="ARBA00023136"/>
    </source>
</evidence>
<evidence type="ECO:0000256" key="5">
    <source>
        <dbReference type="SAM" id="Phobius"/>
    </source>
</evidence>
<dbReference type="Proteomes" id="UP000769156">
    <property type="component" value="Unassembled WGS sequence"/>
</dbReference>
<organism evidence="6 7">
    <name type="scientific">Lachnoclostridium phocaeense</name>
    <dbReference type="NCBI Taxonomy" id="1871021"/>
    <lineage>
        <taxon>Bacteria</taxon>
        <taxon>Bacillati</taxon>
        <taxon>Bacillota</taxon>
        <taxon>Clostridia</taxon>
        <taxon>Lachnospirales</taxon>
        <taxon>Lachnospiraceae</taxon>
    </lineage>
</organism>
<feature type="transmembrane region" description="Helical" evidence="5">
    <location>
        <begin position="30"/>
        <end position="54"/>
    </location>
</feature>